<evidence type="ECO:0000313" key="2">
    <source>
        <dbReference type="Proteomes" id="UP000887013"/>
    </source>
</evidence>
<gene>
    <name evidence="1" type="ORF">NPIL_413121</name>
</gene>
<reference evidence="1" key="1">
    <citation type="submission" date="2020-08" db="EMBL/GenBank/DDBJ databases">
        <title>Multicomponent nature underlies the extraordinary mechanical properties of spider dragline silk.</title>
        <authorList>
            <person name="Kono N."/>
            <person name="Nakamura H."/>
            <person name="Mori M."/>
            <person name="Yoshida Y."/>
            <person name="Ohtoshi R."/>
            <person name="Malay A.D."/>
            <person name="Moran D.A.P."/>
            <person name="Tomita M."/>
            <person name="Numata K."/>
            <person name="Arakawa K."/>
        </authorList>
    </citation>
    <scope>NUCLEOTIDE SEQUENCE</scope>
</reference>
<accession>A0A8X6NKZ4</accession>
<comment type="caution">
    <text evidence="1">The sequence shown here is derived from an EMBL/GenBank/DDBJ whole genome shotgun (WGS) entry which is preliminary data.</text>
</comment>
<organism evidence="1 2">
    <name type="scientific">Nephila pilipes</name>
    <name type="common">Giant wood spider</name>
    <name type="synonym">Nephila maculata</name>
    <dbReference type="NCBI Taxonomy" id="299642"/>
    <lineage>
        <taxon>Eukaryota</taxon>
        <taxon>Metazoa</taxon>
        <taxon>Ecdysozoa</taxon>
        <taxon>Arthropoda</taxon>
        <taxon>Chelicerata</taxon>
        <taxon>Arachnida</taxon>
        <taxon>Araneae</taxon>
        <taxon>Araneomorphae</taxon>
        <taxon>Entelegynae</taxon>
        <taxon>Araneoidea</taxon>
        <taxon>Nephilidae</taxon>
        <taxon>Nephila</taxon>
    </lineage>
</organism>
<evidence type="ECO:0000313" key="1">
    <source>
        <dbReference type="EMBL" id="GFT18493.1"/>
    </source>
</evidence>
<dbReference type="Proteomes" id="UP000887013">
    <property type="component" value="Unassembled WGS sequence"/>
</dbReference>
<proteinExistence type="predicted"/>
<keyword evidence="2" id="KW-1185">Reference proteome</keyword>
<sequence>MQNRSDMARPMEVNQATNRRASYLIKLDCTSSCSEDPVGKRNTSNLICFEITDFFCDCLVAGWPKPLAENCATRVVRISLSKYA</sequence>
<dbReference type="EMBL" id="BMAW01058869">
    <property type="protein sequence ID" value="GFT18493.1"/>
    <property type="molecule type" value="Genomic_DNA"/>
</dbReference>
<dbReference type="AlphaFoldDB" id="A0A8X6NKZ4"/>
<name>A0A8X6NKZ4_NEPPI</name>
<protein>
    <submittedName>
        <fullName evidence="1">Uncharacterized protein</fullName>
    </submittedName>
</protein>